<accession>X0TZM7</accession>
<name>X0TZM7_9ZZZZ</name>
<organism evidence="1">
    <name type="scientific">marine sediment metagenome</name>
    <dbReference type="NCBI Taxonomy" id="412755"/>
    <lineage>
        <taxon>unclassified sequences</taxon>
        <taxon>metagenomes</taxon>
        <taxon>ecological metagenomes</taxon>
    </lineage>
</organism>
<dbReference type="EMBL" id="BARS01011020">
    <property type="protein sequence ID" value="GAF99018.1"/>
    <property type="molecule type" value="Genomic_DNA"/>
</dbReference>
<protein>
    <submittedName>
        <fullName evidence="1">Uncharacterized protein</fullName>
    </submittedName>
</protein>
<gene>
    <name evidence="1" type="ORF">S01H1_20203</name>
</gene>
<feature type="non-terminal residue" evidence="1">
    <location>
        <position position="82"/>
    </location>
</feature>
<reference evidence="1" key="1">
    <citation type="journal article" date="2014" name="Front. Microbiol.">
        <title>High frequency of phylogenetically diverse reductive dehalogenase-homologous genes in deep subseafloor sedimentary metagenomes.</title>
        <authorList>
            <person name="Kawai M."/>
            <person name="Futagami T."/>
            <person name="Toyoda A."/>
            <person name="Takaki Y."/>
            <person name="Nishi S."/>
            <person name="Hori S."/>
            <person name="Arai W."/>
            <person name="Tsubouchi T."/>
            <person name="Morono Y."/>
            <person name="Uchiyama I."/>
            <person name="Ito T."/>
            <person name="Fujiyama A."/>
            <person name="Inagaki F."/>
            <person name="Takami H."/>
        </authorList>
    </citation>
    <scope>NUCLEOTIDE SEQUENCE</scope>
    <source>
        <strain evidence="1">Expedition CK06-06</strain>
    </source>
</reference>
<proteinExistence type="predicted"/>
<dbReference type="AlphaFoldDB" id="X0TZM7"/>
<sequence length="82" mass="9066">MAFVHFPQKLAEPTNIQYERYIFKCATGSKSPTRTWGVTVPISLAGGGSIQLGIYNTKEKALEQTKSYFDGILERATTIPPT</sequence>
<comment type="caution">
    <text evidence="1">The sequence shown here is derived from an EMBL/GenBank/DDBJ whole genome shotgun (WGS) entry which is preliminary data.</text>
</comment>
<evidence type="ECO:0000313" key="1">
    <source>
        <dbReference type="EMBL" id="GAF99018.1"/>
    </source>
</evidence>